<keyword evidence="8" id="KW-0999">Mitochondrion inner membrane</keyword>
<dbReference type="GO" id="GO:0005743">
    <property type="term" value="C:mitochondrial inner membrane"/>
    <property type="evidence" value="ECO:0007669"/>
    <property type="project" value="UniProtKB-SubCell"/>
</dbReference>
<accession>A0AAJ7FTR8</accession>
<protein>
    <recommendedName>
        <fullName evidence="5">NADH dehydrogenase [ubiquinone] 1 beta subcomplex subunit 7</fullName>
    </recommendedName>
</protein>
<keyword evidence="7" id="KW-0679">Respiratory chain</keyword>
<evidence type="ECO:0000256" key="7">
    <source>
        <dbReference type="ARBA" id="ARBA00022660"/>
    </source>
</evidence>
<evidence type="ECO:0000256" key="5">
    <source>
        <dbReference type="ARBA" id="ARBA00018677"/>
    </source>
</evidence>
<keyword evidence="6" id="KW-0813">Transport</keyword>
<evidence type="ECO:0000256" key="8">
    <source>
        <dbReference type="ARBA" id="ARBA00022792"/>
    </source>
</evidence>
<dbReference type="Pfam" id="PF05676">
    <property type="entry name" value="NDUF_B7"/>
    <property type="match status" value="1"/>
</dbReference>
<comment type="function">
    <text evidence="1">Accessory subunit of the mitochondrial membrane respiratory chain NADH dehydrogenase (Complex I), that is believed not to be involved in catalysis. Complex I functions in the transfer of electrons from NADH to the respiratory chain. The immediate electron acceptor for the enzyme is believed to be ubiquinone.</text>
</comment>
<keyword evidence="12" id="KW-1015">Disulfide bond</keyword>
<keyword evidence="9" id="KW-0249">Electron transport</keyword>
<dbReference type="GeneID" id="107273837"/>
<comment type="similarity">
    <text evidence="4">Belongs to the complex I NDUFB7 subunit family.</text>
</comment>
<dbReference type="Proteomes" id="UP000694920">
    <property type="component" value="Unplaced"/>
</dbReference>
<keyword evidence="15" id="KW-1185">Reference proteome</keyword>
<dbReference type="GO" id="GO:0005758">
    <property type="term" value="C:mitochondrial intermembrane space"/>
    <property type="evidence" value="ECO:0007669"/>
    <property type="project" value="UniProtKB-SubCell"/>
</dbReference>
<evidence type="ECO:0000256" key="3">
    <source>
        <dbReference type="ARBA" id="ARBA00004637"/>
    </source>
</evidence>
<dbReference type="PANTHER" id="PTHR20900">
    <property type="entry name" value="NADH:UBIQUINONE OXIDOREDUCTASE B18-LIKE SUBUNIT"/>
    <property type="match status" value="1"/>
</dbReference>
<evidence type="ECO:0000256" key="14">
    <source>
        <dbReference type="SAM" id="MobiDB-lite"/>
    </source>
</evidence>
<feature type="coiled-coil region" evidence="13">
    <location>
        <begin position="92"/>
        <end position="119"/>
    </location>
</feature>
<name>A0AAJ7FTR8_CEPCN</name>
<dbReference type="RefSeq" id="XP_015607882.1">
    <property type="nucleotide sequence ID" value="XM_015752396.1"/>
</dbReference>
<gene>
    <name evidence="16" type="primary">LOC107273837</name>
</gene>
<evidence type="ECO:0000256" key="13">
    <source>
        <dbReference type="SAM" id="Coils"/>
    </source>
</evidence>
<evidence type="ECO:0000256" key="12">
    <source>
        <dbReference type="ARBA" id="ARBA00023157"/>
    </source>
</evidence>
<dbReference type="CTD" id="32434"/>
<evidence type="ECO:0000256" key="6">
    <source>
        <dbReference type="ARBA" id="ARBA00022448"/>
    </source>
</evidence>
<dbReference type="KEGG" id="ccin:107273837"/>
<keyword evidence="10" id="KW-0496">Mitochondrion</keyword>
<reference evidence="16" key="1">
    <citation type="submission" date="2025-08" db="UniProtKB">
        <authorList>
            <consortium name="RefSeq"/>
        </authorList>
    </citation>
    <scope>IDENTIFICATION</scope>
</reference>
<evidence type="ECO:0000256" key="9">
    <source>
        <dbReference type="ARBA" id="ARBA00022982"/>
    </source>
</evidence>
<evidence type="ECO:0000256" key="2">
    <source>
        <dbReference type="ARBA" id="ARBA00004569"/>
    </source>
</evidence>
<dbReference type="AlphaFoldDB" id="A0AAJ7FTR8"/>
<evidence type="ECO:0000313" key="16">
    <source>
        <dbReference type="RefSeq" id="XP_015607882.1"/>
    </source>
</evidence>
<evidence type="ECO:0000313" key="15">
    <source>
        <dbReference type="Proteomes" id="UP000694920"/>
    </source>
</evidence>
<dbReference type="InterPro" id="IPR008698">
    <property type="entry name" value="NDUB7"/>
</dbReference>
<evidence type="ECO:0000256" key="1">
    <source>
        <dbReference type="ARBA" id="ARBA00003195"/>
    </source>
</evidence>
<proteinExistence type="inferred from homology"/>
<evidence type="ECO:0000256" key="11">
    <source>
        <dbReference type="ARBA" id="ARBA00023136"/>
    </source>
</evidence>
<organism evidence="15 16">
    <name type="scientific">Cephus cinctus</name>
    <name type="common">Wheat stem sawfly</name>
    <dbReference type="NCBI Taxonomy" id="211228"/>
    <lineage>
        <taxon>Eukaryota</taxon>
        <taxon>Metazoa</taxon>
        <taxon>Ecdysozoa</taxon>
        <taxon>Arthropoda</taxon>
        <taxon>Hexapoda</taxon>
        <taxon>Insecta</taxon>
        <taxon>Pterygota</taxon>
        <taxon>Neoptera</taxon>
        <taxon>Endopterygota</taxon>
        <taxon>Hymenoptera</taxon>
        <taxon>Cephoidea</taxon>
        <taxon>Cephidae</taxon>
        <taxon>Cephus</taxon>
    </lineage>
</organism>
<comment type="subcellular location">
    <subcellularLocation>
        <location evidence="3">Mitochondrion inner membrane</location>
        <topology evidence="3">Peripheral membrane protein</topology>
    </subcellularLocation>
    <subcellularLocation>
        <location evidence="2">Mitochondrion intermembrane space</location>
    </subcellularLocation>
</comment>
<keyword evidence="13" id="KW-0175">Coiled coil</keyword>
<keyword evidence="11" id="KW-0472">Membrane</keyword>
<sequence length="121" mass="14263">MGNVSAFYTSEKDPTPAANHPPTFDPMLGFPNGRKPRVMKATEQEMNAALVPKEFRDYCVHLYLKQQHCLADVWPFTYKCSAEKHKYETCEFEDYVIRMKEYERERRLLKRQKRKNQAAAA</sequence>
<evidence type="ECO:0000256" key="4">
    <source>
        <dbReference type="ARBA" id="ARBA00008006"/>
    </source>
</evidence>
<feature type="region of interest" description="Disordered" evidence="14">
    <location>
        <begin position="1"/>
        <end position="30"/>
    </location>
</feature>
<dbReference type="PANTHER" id="PTHR20900:SF0">
    <property type="entry name" value="NADH DEHYDROGENASE [UBIQUINONE] 1 BETA SUBCOMPLEX SUBUNIT 7"/>
    <property type="match status" value="1"/>
</dbReference>
<evidence type="ECO:0000256" key="10">
    <source>
        <dbReference type="ARBA" id="ARBA00023128"/>
    </source>
</evidence>